<dbReference type="EMBL" id="JASJOU010000002">
    <property type="protein sequence ID" value="MDJ1500508.1"/>
    <property type="molecule type" value="Genomic_DNA"/>
</dbReference>
<dbReference type="EC" id="3.2.1.-" evidence="1"/>
<comment type="caution">
    <text evidence="1">The sequence shown here is derived from an EMBL/GenBank/DDBJ whole genome shotgun (WGS) entry which is preliminary data.</text>
</comment>
<dbReference type="RefSeq" id="WP_314510039.1">
    <property type="nucleotide sequence ID" value="NZ_JASJOU010000002.1"/>
</dbReference>
<keyword evidence="1" id="KW-0326">Glycosidase</keyword>
<dbReference type="InterPro" id="IPR036278">
    <property type="entry name" value="Sialidase_sf"/>
</dbReference>
<accession>A0AAE3UFF1</accession>
<keyword evidence="2" id="KW-1185">Reference proteome</keyword>
<evidence type="ECO:0000313" key="2">
    <source>
        <dbReference type="Proteomes" id="UP001232063"/>
    </source>
</evidence>
<dbReference type="SUPFAM" id="SSF50939">
    <property type="entry name" value="Sialidases"/>
    <property type="match status" value="1"/>
</dbReference>
<organism evidence="1 2">
    <name type="scientific">Xanthocytophaga agilis</name>
    <dbReference type="NCBI Taxonomy" id="3048010"/>
    <lineage>
        <taxon>Bacteria</taxon>
        <taxon>Pseudomonadati</taxon>
        <taxon>Bacteroidota</taxon>
        <taxon>Cytophagia</taxon>
        <taxon>Cytophagales</taxon>
        <taxon>Rhodocytophagaceae</taxon>
        <taxon>Xanthocytophaga</taxon>
    </lineage>
</organism>
<name>A0AAE3UFF1_9BACT</name>
<sequence>MKLNSKRYNGVLPFIGGIHRIVIYQDVLSIRDRQLLQASKTWTPNTIAKKHIEPAVRLVADTNDYILGNAVLKNPVTGKVVALYQHTRSHFEISVPCDVYMRTSIDGGLSYSDEVKLWDDNINKKSIYGLYLPTGRLVALYTEYSRTETVGSTSRAGMELGAYSRYSDDDGVTWSAKTAITGVPAYFVRWLNYENPIVGSDGNIYGIAYGINGKLDTQSSYAIHIIKSTNNGVSFAFDKLIYQDTTYVNESSIIEGSANIFWIVSRDESNLGQHRLFKWDKTANTVTAYGLFSLDGTTNFAHPPMIRLTTINGQKVVAYYFNNRVQRRLKVFYCKLSDLETNNKVAFTGKTRWFIMSMLPERELSGYMNVIHTSGLEGIGAYSNEKGPTSTNNASSMRCELVYFNLPTNHQATIIAELGL</sequence>
<dbReference type="Proteomes" id="UP001232063">
    <property type="component" value="Unassembled WGS sequence"/>
</dbReference>
<evidence type="ECO:0000313" key="1">
    <source>
        <dbReference type="EMBL" id="MDJ1500508.1"/>
    </source>
</evidence>
<dbReference type="CDD" id="cd15482">
    <property type="entry name" value="Sialidase_non-viral"/>
    <property type="match status" value="1"/>
</dbReference>
<dbReference type="GO" id="GO:0016798">
    <property type="term" value="F:hydrolase activity, acting on glycosyl bonds"/>
    <property type="evidence" value="ECO:0007669"/>
    <property type="project" value="UniProtKB-KW"/>
</dbReference>
<protein>
    <submittedName>
        <fullName evidence="1">Sialidase family protein</fullName>
        <ecNumber evidence="1">3.2.1.-</ecNumber>
    </submittedName>
</protein>
<keyword evidence="1" id="KW-0378">Hydrolase</keyword>
<reference evidence="1" key="1">
    <citation type="submission" date="2023-05" db="EMBL/GenBank/DDBJ databases">
        <authorList>
            <person name="Zhang X."/>
        </authorList>
    </citation>
    <scope>NUCLEOTIDE SEQUENCE</scope>
    <source>
        <strain evidence="1">BD1B2-1</strain>
    </source>
</reference>
<dbReference type="Gene3D" id="2.120.10.10">
    <property type="match status" value="1"/>
</dbReference>
<gene>
    <name evidence="1" type="ORF">QNI22_07625</name>
</gene>
<dbReference type="AlphaFoldDB" id="A0AAE3UFF1"/>
<proteinExistence type="predicted"/>